<proteinExistence type="predicted"/>
<reference evidence="3" key="1">
    <citation type="submission" date="2016-02" db="EMBL/GenBank/DDBJ databases">
        <title>Draft genome sequence of Microdochium bolleyi, a fungal endophyte of beachgrass.</title>
        <authorList>
            <consortium name="DOE Joint Genome Institute"/>
            <person name="David A.S."/>
            <person name="May G."/>
            <person name="Haridas S."/>
            <person name="Lim J."/>
            <person name="Wang M."/>
            <person name="Labutti K."/>
            <person name="Lipzen A."/>
            <person name="Barry K."/>
            <person name="Grigoriev I.V."/>
        </authorList>
    </citation>
    <scope>NUCLEOTIDE SEQUENCE [LARGE SCALE GENOMIC DNA]</scope>
    <source>
        <strain evidence="3">J235TASD1</strain>
    </source>
</reference>
<name>A0A136IUX0_9PEZI</name>
<sequence length="223" mass="24578">MQLTNFITITLATLASAAPHARRQNDTTPTSKCSGWSFYLQVDGVAIADPDQDPALQNGDGKYIAMEDRNNRFGTLEGVPIADNTTAAGGAALFRIDEQQRLVNVDSGKILNTFASYRSNQVYWDLEENIYGDWEAPTCWVVSEKVVGEKYARWSRHLRCEKNRQVEWSTCFATSEDRPARRNGQLYMTASAAGQGTDCGGVKLKVVYAQPPTAEPTTVATTV</sequence>
<feature type="signal peptide" evidence="1">
    <location>
        <begin position="1"/>
        <end position="17"/>
    </location>
</feature>
<evidence type="ECO:0000313" key="3">
    <source>
        <dbReference type="Proteomes" id="UP000070501"/>
    </source>
</evidence>
<dbReference type="AlphaFoldDB" id="A0A136IUX0"/>
<evidence type="ECO:0000313" key="2">
    <source>
        <dbReference type="EMBL" id="KXJ88589.1"/>
    </source>
</evidence>
<dbReference type="Proteomes" id="UP000070501">
    <property type="component" value="Unassembled WGS sequence"/>
</dbReference>
<dbReference type="InParanoid" id="A0A136IUX0"/>
<evidence type="ECO:0000256" key="1">
    <source>
        <dbReference type="SAM" id="SignalP"/>
    </source>
</evidence>
<dbReference type="STRING" id="196109.A0A136IUX0"/>
<dbReference type="OrthoDB" id="10347857at2759"/>
<protein>
    <submittedName>
        <fullName evidence="2">Uncharacterized protein</fullName>
    </submittedName>
</protein>
<dbReference type="EMBL" id="KQ964258">
    <property type="protein sequence ID" value="KXJ88589.1"/>
    <property type="molecule type" value="Genomic_DNA"/>
</dbReference>
<keyword evidence="1" id="KW-0732">Signal</keyword>
<accession>A0A136IUX0</accession>
<feature type="chain" id="PRO_5007293165" evidence="1">
    <location>
        <begin position="18"/>
        <end position="223"/>
    </location>
</feature>
<gene>
    <name evidence="2" type="ORF">Micbo1qcDRAFT_166655</name>
</gene>
<keyword evidence="3" id="KW-1185">Reference proteome</keyword>
<organism evidence="2 3">
    <name type="scientific">Microdochium bolleyi</name>
    <dbReference type="NCBI Taxonomy" id="196109"/>
    <lineage>
        <taxon>Eukaryota</taxon>
        <taxon>Fungi</taxon>
        <taxon>Dikarya</taxon>
        <taxon>Ascomycota</taxon>
        <taxon>Pezizomycotina</taxon>
        <taxon>Sordariomycetes</taxon>
        <taxon>Xylariomycetidae</taxon>
        <taxon>Xylariales</taxon>
        <taxon>Microdochiaceae</taxon>
        <taxon>Microdochium</taxon>
    </lineage>
</organism>